<feature type="transmembrane region" description="Helical" evidence="2">
    <location>
        <begin position="187"/>
        <end position="206"/>
    </location>
</feature>
<proteinExistence type="predicted"/>
<feature type="region of interest" description="Disordered" evidence="1">
    <location>
        <begin position="248"/>
        <end position="291"/>
    </location>
</feature>
<feature type="transmembrane region" description="Helical" evidence="2">
    <location>
        <begin position="161"/>
        <end position="181"/>
    </location>
</feature>
<organism evidence="3 4">
    <name type="scientific">Candolleomyces eurysporus</name>
    <dbReference type="NCBI Taxonomy" id="2828524"/>
    <lineage>
        <taxon>Eukaryota</taxon>
        <taxon>Fungi</taxon>
        <taxon>Dikarya</taxon>
        <taxon>Basidiomycota</taxon>
        <taxon>Agaricomycotina</taxon>
        <taxon>Agaricomycetes</taxon>
        <taxon>Agaricomycetidae</taxon>
        <taxon>Agaricales</taxon>
        <taxon>Agaricineae</taxon>
        <taxon>Psathyrellaceae</taxon>
        <taxon>Candolleomyces</taxon>
    </lineage>
</organism>
<evidence type="ECO:0008006" key="5">
    <source>
        <dbReference type="Google" id="ProtNLM"/>
    </source>
</evidence>
<evidence type="ECO:0000313" key="3">
    <source>
        <dbReference type="EMBL" id="KAJ2924746.1"/>
    </source>
</evidence>
<sequence length="291" mass="32198">MIKATQSHLLLTRHVTAYYANLEGSPDFDLEEHLAGIDAVGYSTVAALTFLVYDIMITYDDESSSKLFALYPRRIIKYFLGFVYVLELTAISVCMGLAIPKLVYDDMCVVVAAPVTFLIAAGAPIAFQTLLFGMTFLKFFRAVKAGWGDIPIMHLLMRDGTWAFILLFAVLIGEAALYGFAPDAYTGVLYGWLNTAFSFCGYRILLNLNKLNVSQRQPSTRTTDTRGDVMLSTHFDFGPVTVDEEYEMTSFGERSRRSQGILQDGSDATENSKADSSSSWTSPPNTGKLLP</sequence>
<gene>
    <name evidence="3" type="ORF">H1R20_g12349</name>
</gene>
<accession>A0A9W8IWP2</accession>
<dbReference type="Proteomes" id="UP001140091">
    <property type="component" value="Unassembled WGS sequence"/>
</dbReference>
<keyword evidence="2" id="KW-1133">Transmembrane helix</keyword>
<evidence type="ECO:0000313" key="4">
    <source>
        <dbReference type="Proteomes" id="UP001140091"/>
    </source>
</evidence>
<name>A0A9W8IWP2_9AGAR</name>
<feature type="transmembrane region" description="Helical" evidence="2">
    <location>
        <begin position="111"/>
        <end position="140"/>
    </location>
</feature>
<dbReference type="EMBL" id="JANBPK010001207">
    <property type="protein sequence ID" value="KAJ2924746.1"/>
    <property type="molecule type" value="Genomic_DNA"/>
</dbReference>
<feature type="transmembrane region" description="Helical" evidence="2">
    <location>
        <begin position="78"/>
        <end position="99"/>
    </location>
</feature>
<feature type="transmembrane region" description="Helical" evidence="2">
    <location>
        <begin position="39"/>
        <end position="57"/>
    </location>
</feature>
<keyword evidence="4" id="KW-1185">Reference proteome</keyword>
<feature type="compositionally biased region" description="Polar residues" evidence="1">
    <location>
        <begin position="258"/>
        <end position="285"/>
    </location>
</feature>
<feature type="non-terminal residue" evidence="3">
    <location>
        <position position="291"/>
    </location>
</feature>
<dbReference type="AlphaFoldDB" id="A0A9W8IWP2"/>
<evidence type="ECO:0000256" key="2">
    <source>
        <dbReference type="SAM" id="Phobius"/>
    </source>
</evidence>
<keyword evidence="2" id="KW-0472">Membrane</keyword>
<reference evidence="3" key="1">
    <citation type="submission" date="2022-06" db="EMBL/GenBank/DDBJ databases">
        <title>Genome Sequence of Candolleomyces eurysporus.</title>
        <authorList>
            <person name="Buettner E."/>
        </authorList>
    </citation>
    <scope>NUCLEOTIDE SEQUENCE</scope>
    <source>
        <strain evidence="3">VTCC 930004</strain>
    </source>
</reference>
<keyword evidence="2" id="KW-0812">Transmembrane</keyword>
<comment type="caution">
    <text evidence="3">The sequence shown here is derived from an EMBL/GenBank/DDBJ whole genome shotgun (WGS) entry which is preliminary data.</text>
</comment>
<dbReference type="OrthoDB" id="2637653at2759"/>
<evidence type="ECO:0000256" key="1">
    <source>
        <dbReference type="SAM" id="MobiDB-lite"/>
    </source>
</evidence>
<protein>
    <recommendedName>
        <fullName evidence="5">Transmembrane protein</fullName>
    </recommendedName>
</protein>